<gene>
    <name evidence="2" type="ORF">VP01_60g2</name>
</gene>
<comment type="caution">
    <text evidence="2">The sequence shown here is derived from an EMBL/GenBank/DDBJ whole genome shotgun (WGS) entry which is preliminary data.</text>
</comment>
<reference evidence="2 3" key="1">
    <citation type="submission" date="2015-08" db="EMBL/GenBank/DDBJ databases">
        <title>Next Generation Sequencing and Analysis of the Genome of Puccinia sorghi L Schw, the Causal Agent of Maize Common Rust.</title>
        <authorList>
            <person name="Rochi L."/>
            <person name="Burguener G."/>
            <person name="Darino M."/>
            <person name="Turjanski A."/>
            <person name="Kreff E."/>
            <person name="Dieguez M.J."/>
            <person name="Sacco F."/>
        </authorList>
    </citation>
    <scope>NUCLEOTIDE SEQUENCE [LARGE SCALE GENOMIC DNA]</scope>
    <source>
        <strain evidence="2 3">RO10H11247</strain>
    </source>
</reference>
<dbReference type="AlphaFoldDB" id="A0A0L6UJ48"/>
<evidence type="ECO:0000256" key="1">
    <source>
        <dbReference type="SAM" id="MobiDB-lite"/>
    </source>
</evidence>
<dbReference type="Proteomes" id="UP000037035">
    <property type="component" value="Unassembled WGS sequence"/>
</dbReference>
<evidence type="ECO:0000313" key="3">
    <source>
        <dbReference type="Proteomes" id="UP000037035"/>
    </source>
</evidence>
<protein>
    <submittedName>
        <fullName evidence="2">Uncharacterized protein</fullName>
    </submittedName>
</protein>
<dbReference type="EMBL" id="LAVV01011386">
    <property type="protein sequence ID" value="KNZ47830.1"/>
    <property type="molecule type" value="Genomic_DNA"/>
</dbReference>
<organism evidence="2 3">
    <name type="scientific">Puccinia sorghi</name>
    <dbReference type="NCBI Taxonomy" id="27349"/>
    <lineage>
        <taxon>Eukaryota</taxon>
        <taxon>Fungi</taxon>
        <taxon>Dikarya</taxon>
        <taxon>Basidiomycota</taxon>
        <taxon>Pucciniomycotina</taxon>
        <taxon>Pucciniomycetes</taxon>
        <taxon>Pucciniales</taxon>
        <taxon>Pucciniaceae</taxon>
        <taxon>Puccinia</taxon>
    </lineage>
</organism>
<keyword evidence="3" id="KW-1185">Reference proteome</keyword>
<dbReference type="VEuPathDB" id="FungiDB:VP01_60g2"/>
<name>A0A0L6UJ48_9BASI</name>
<accession>A0A0L6UJ48</accession>
<sequence length="326" mass="36803">MASGKAAGTVVDVEGLPGIIVKQEQLTSLRFSLMQSSVRLWIMTIIHDEQSDSGIIPMIFTISGGTSFQHASWEKSRHTSDSDIQHNLRCSTSIQHSIHILGLHMFCWKCVECWLYQSLVGVLVEMLDLFIQQMTKFKARNKKTYPRLTSHTIMIGQKQVLSTEVESICGPIHIHISFHNSTEQKAHCMIPAWHRISEDSLVSQRLQPKQTLKPVGHMMQSAFGREMKSNLDLSQFQSQRIGPLLGPVGSCSTPISDKGIQPNDESIMEEAAIIVLPKTNSRLFKHSKRHRLTNCDQSNLEPDDSETAPYFHRSDLSNPPPMKYRS</sequence>
<evidence type="ECO:0000313" key="2">
    <source>
        <dbReference type="EMBL" id="KNZ47830.1"/>
    </source>
</evidence>
<feature type="region of interest" description="Disordered" evidence="1">
    <location>
        <begin position="294"/>
        <end position="326"/>
    </location>
</feature>
<proteinExistence type="predicted"/>